<dbReference type="RefSeq" id="WP_135499379.1">
    <property type="nucleotide sequence ID" value="NZ_SRLD01000050.1"/>
</dbReference>
<dbReference type="AlphaFoldDB" id="A0A4Z0PG91"/>
<evidence type="ECO:0000259" key="3">
    <source>
        <dbReference type="Pfam" id="PF18962"/>
    </source>
</evidence>
<comment type="caution">
    <text evidence="4">The sequence shown here is derived from an EMBL/GenBank/DDBJ whole genome shotgun (WGS) entry which is preliminary data.</text>
</comment>
<evidence type="ECO:0000313" key="4">
    <source>
        <dbReference type="EMBL" id="TGE13822.1"/>
    </source>
</evidence>
<accession>A0A4Z0PG91</accession>
<evidence type="ECO:0000313" key="5">
    <source>
        <dbReference type="Proteomes" id="UP000297739"/>
    </source>
</evidence>
<keyword evidence="5" id="KW-1185">Reference proteome</keyword>
<dbReference type="Proteomes" id="UP000297739">
    <property type="component" value="Unassembled WGS sequence"/>
</dbReference>
<protein>
    <submittedName>
        <fullName evidence="4">T9SS type A sorting domain-containing protein</fullName>
    </submittedName>
</protein>
<feature type="domain" description="Secretion system C-terminal sorting" evidence="3">
    <location>
        <begin position="426"/>
        <end position="496"/>
    </location>
</feature>
<organism evidence="4 5">
    <name type="scientific">Hymenobacter elongatus</name>
    <dbReference type="NCBI Taxonomy" id="877208"/>
    <lineage>
        <taxon>Bacteria</taxon>
        <taxon>Pseudomonadati</taxon>
        <taxon>Bacteroidota</taxon>
        <taxon>Cytophagia</taxon>
        <taxon>Cytophagales</taxon>
        <taxon>Hymenobacteraceae</taxon>
        <taxon>Hymenobacter</taxon>
    </lineage>
</organism>
<dbReference type="PANTHER" id="PTHR46580">
    <property type="entry name" value="SENSOR KINASE-RELATED"/>
    <property type="match status" value="1"/>
</dbReference>
<dbReference type="Gene3D" id="2.130.10.130">
    <property type="entry name" value="Integrin alpha, N-terminal"/>
    <property type="match status" value="1"/>
</dbReference>
<feature type="signal peptide" evidence="2">
    <location>
        <begin position="1"/>
        <end position="17"/>
    </location>
</feature>
<evidence type="ECO:0000256" key="2">
    <source>
        <dbReference type="SAM" id="SignalP"/>
    </source>
</evidence>
<name>A0A4Z0PG91_9BACT</name>
<feature type="chain" id="PRO_5021262397" evidence="2">
    <location>
        <begin position="18"/>
        <end position="498"/>
    </location>
</feature>
<reference evidence="4 5" key="1">
    <citation type="submission" date="2019-04" db="EMBL/GenBank/DDBJ databases">
        <authorList>
            <person name="Feng G."/>
            <person name="Zhang J."/>
            <person name="Zhu H."/>
        </authorList>
    </citation>
    <scope>NUCLEOTIDE SEQUENCE [LARGE SCALE GENOMIC DNA]</scope>
    <source>
        <strain evidence="4 5">JCM 17223</strain>
    </source>
</reference>
<dbReference type="InterPro" id="IPR026444">
    <property type="entry name" value="Secre_tail"/>
</dbReference>
<keyword evidence="1 2" id="KW-0732">Signal</keyword>
<dbReference type="Pfam" id="PF18962">
    <property type="entry name" value="Por_Secre_tail"/>
    <property type="match status" value="1"/>
</dbReference>
<dbReference type="Pfam" id="PF13517">
    <property type="entry name" value="FG-GAP_3"/>
    <property type="match status" value="1"/>
</dbReference>
<dbReference type="EMBL" id="SRLD01000050">
    <property type="protein sequence ID" value="TGE13822.1"/>
    <property type="molecule type" value="Genomic_DNA"/>
</dbReference>
<dbReference type="InterPro" id="IPR028994">
    <property type="entry name" value="Integrin_alpha_N"/>
</dbReference>
<gene>
    <name evidence="4" type="ORF">E5J99_18890</name>
</gene>
<dbReference type="PANTHER" id="PTHR46580:SF4">
    <property type="entry name" value="ATP_GTP-BINDING PROTEIN"/>
    <property type="match status" value="1"/>
</dbReference>
<dbReference type="OrthoDB" id="877328at2"/>
<dbReference type="SUPFAM" id="SSF69318">
    <property type="entry name" value="Integrin alpha N-terminal domain"/>
    <property type="match status" value="1"/>
</dbReference>
<dbReference type="NCBIfam" id="TIGR04183">
    <property type="entry name" value="Por_Secre_tail"/>
    <property type="match status" value="1"/>
</dbReference>
<evidence type="ECO:0000256" key="1">
    <source>
        <dbReference type="ARBA" id="ARBA00022729"/>
    </source>
</evidence>
<dbReference type="InterPro" id="IPR013517">
    <property type="entry name" value="FG-GAP"/>
</dbReference>
<proteinExistence type="predicted"/>
<sequence>MKKLLLCLLTPATLASAQIIRPVNLQPAPSLQLAAGSAPSSLAVGSLNRDAYLDLVVVERGRNDVAVYLQTAAGSFGSTPAAVYPAGQAPSSVVIVPLVGATSTSALQVDDLMVVSGPSNLLTLLRNNENTTGTFTALPTQVFGNRPTTSPLLIAGYFDRQVGIDVAYTHNIPNDPYVGYLSHQGNGQFLKKSTTRMSSIEIPSTGATYNFSPTSMSVGDFDGDGLQDMVATGPVQFSSQPSSDQVVVRLTETGSQEANWSFTNRRTSLATGGVDPISLATADLNRDFRPEMAIANEASNNIIVFVNNGVGEFVSPSVYAVSATPRQVLFADLNNDSYPEMLVLTADNQVNLFVHTQQGTSARYPQTPLLLPVGINPTTMLVAGLDYDDYPELLVGCSGDQTVRIFRNMSADPLSTQVPKLSRVAVYPNPAATSVTIGRPADMTGPMTATLYDALGRVVRQQEASPLSTMAVEDLPRGIYILRLENAGSSTARRLVLQ</sequence>